<keyword evidence="2" id="KW-1185">Reference proteome</keyword>
<evidence type="ECO:0000313" key="2">
    <source>
        <dbReference type="Proteomes" id="UP000600946"/>
    </source>
</evidence>
<gene>
    <name evidence="1" type="ORF">GCM10010326_12100</name>
</gene>
<name>A0ABQ2ZPN8_9ACTN</name>
<dbReference type="EMBL" id="BMUU01000002">
    <property type="protein sequence ID" value="GGY20944.1"/>
    <property type="molecule type" value="Genomic_DNA"/>
</dbReference>
<reference evidence="2" key="1">
    <citation type="journal article" date="2019" name="Int. J. Syst. Evol. Microbiol.">
        <title>The Global Catalogue of Microorganisms (GCM) 10K type strain sequencing project: providing services to taxonomists for standard genome sequencing and annotation.</title>
        <authorList>
            <consortium name="The Broad Institute Genomics Platform"/>
            <consortium name="The Broad Institute Genome Sequencing Center for Infectious Disease"/>
            <person name="Wu L."/>
            <person name="Ma J."/>
        </authorList>
    </citation>
    <scope>NUCLEOTIDE SEQUENCE [LARGE SCALE GENOMIC DNA]</scope>
    <source>
        <strain evidence="2">JCM 4594</strain>
    </source>
</reference>
<sequence length="77" mass="8285">MQLQQAPYDAYVADVGHIAQSARAAAEEGGDHRLRHEVLRAADADLALERGSAVDKQYIVCAGHESRVPEWSGKGQG</sequence>
<evidence type="ECO:0000313" key="1">
    <source>
        <dbReference type="EMBL" id="GGY20944.1"/>
    </source>
</evidence>
<organism evidence="1 2">
    <name type="scientific">Streptomyces xanthochromogenes</name>
    <dbReference type="NCBI Taxonomy" id="67384"/>
    <lineage>
        <taxon>Bacteria</taxon>
        <taxon>Bacillati</taxon>
        <taxon>Actinomycetota</taxon>
        <taxon>Actinomycetes</taxon>
        <taxon>Kitasatosporales</taxon>
        <taxon>Streptomycetaceae</taxon>
        <taxon>Streptomyces</taxon>
    </lineage>
</organism>
<accession>A0ABQ2ZPN8</accession>
<dbReference type="Proteomes" id="UP000600946">
    <property type="component" value="Unassembled WGS sequence"/>
</dbReference>
<proteinExistence type="predicted"/>
<protein>
    <submittedName>
        <fullName evidence="1">Uncharacterized protein</fullName>
    </submittedName>
</protein>
<comment type="caution">
    <text evidence="1">The sequence shown here is derived from an EMBL/GenBank/DDBJ whole genome shotgun (WGS) entry which is preliminary data.</text>
</comment>